<name>A0A1I3REU6_9PLAN</name>
<evidence type="ECO:0000313" key="2">
    <source>
        <dbReference type="Proteomes" id="UP000199518"/>
    </source>
</evidence>
<reference evidence="2" key="1">
    <citation type="submission" date="2016-10" db="EMBL/GenBank/DDBJ databases">
        <authorList>
            <person name="Varghese N."/>
            <person name="Submissions S."/>
        </authorList>
    </citation>
    <scope>NUCLEOTIDE SEQUENCE [LARGE SCALE GENOMIC DNA]</scope>
    <source>
        <strain evidence="2">DSM 26348</strain>
    </source>
</reference>
<sequence>MALLFTFAVATCIIFHTRQIRRCLAPAFVLAPLQNEMRWLGHKSRSSGDNFVTRCPLTIPCESVSRLHRKELQCQLTLLITASGLGPRSPLDWLSASGRVLLGSSSWRKF</sequence>
<organism evidence="1 2">
    <name type="scientific">Planctomicrobium piriforme</name>
    <dbReference type="NCBI Taxonomy" id="1576369"/>
    <lineage>
        <taxon>Bacteria</taxon>
        <taxon>Pseudomonadati</taxon>
        <taxon>Planctomycetota</taxon>
        <taxon>Planctomycetia</taxon>
        <taxon>Planctomycetales</taxon>
        <taxon>Planctomycetaceae</taxon>
        <taxon>Planctomicrobium</taxon>
    </lineage>
</organism>
<protein>
    <submittedName>
        <fullName evidence="1">Uncharacterized protein</fullName>
    </submittedName>
</protein>
<dbReference type="AlphaFoldDB" id="A0A1I3REU6"/>
<proteinExistence type="predicted"/>
<evidence type="ECO:0000313" key="1">
    <source>
        <dbReference type="EMBL" id="SFJ43706.1"/>
    </source>
</evidence>
<dbReference type="EMBL" id="FOQD01000020">
    <property type="protein sequence ID" value="SFJ43706.1"/>
    <property type="molecule type" value="Genomic_DNA"/>
</dbReference>
<dbReference type="Proteomes" id="UP000199518">
    <property type="component" value="Unassembled WGS sequence"/>
</dbReference>
<keyword evidence="2" id="KW-1185">Reference proteome</keyword>
<accession>A0A1I3REU6</accession>
<gene>
    <name evidence="1" type="ORF">SAMN05421753_12079</name>
</gene>